<sequence length="253" mass="28533">MKKTRTLAISDIHGCAEQLKRLLVRCGFDARSDQLVLLGDYVDRGPKSRQAVALVRRLVRESGAIALQGNHDRRFVRVIQGRVHPEELRKFFEKGGAEAIGSYLGAENTSKIVPERVGEYRARILSCCGEHIRFLEHLQYYHEDDRFIYVHAGLNPDIPDWRRQSVMDYLFIREAFYKHPVKAGKTVVFGHTKAIELHDTADVWFGGDKIGIDGGCSYGYQLNALEIVDGAVTHVYVEPAARTSEPAVGRRAP</sequence>
<dbReference type="RefSeq" id="WP_277565296.1">
    <property type="nucleotide sequence ID" value="NZ_JAPDHZ010000003.1"/>
</dbReference>
<keyword evidence="3" id="KW-1185">Reference proteome</keyword>
<accession>A0A9X4KG92</accession>
<dbReference type="Pfam" id="PF00149">
    <property type="entry name" value="Metallophos"/>
    <property type="match status" value="1"/>
</dbReference>
<gene>
    <name evidence="2" type="ORF">OMP38_11455</name>
</gene>
<dbReference type="GO" id="GO:0016791">
    <property type="term" value="F:phosphatase activity"/>
    <property type="evidence" value="ECO:0007669"/>
    <property type="project" value="TreeGrafter"/>
</dbReference>
<dbReference type="Gene3D" id="3.60.21.10">
    <property type="match status" value="1"/>
</dbReference>
<feature type="domain" description="Calcineurin-like phosphoesterase" evidence="1">
    <location>
        <begin position="5"/>
        <end position="192"/>
    </location>
</feature>
<dbReference type="Proteomes" id="UP001153387">
    <property type="component" value="Unassembled WGS sequence"/>
</dbReference>
<evidence type="ECO:0000313" key="2">
    <source>
        <dbReference type="EMBL" id="MDG0791413.1"/>
    </source>
</evidence>
<evidence type="ECO:0000313" key="3">
    <source>
        <dbReference type="Proteomes" id="UP001153387"/>
    </source>
</evidence>
<evidence type="ECO:0000259" key="1">
    <source>
        <dbReference type="Pfam" id="PF00149"/>
    </source>
</evidence>
<dbReference type="InterPro" id="IPR050126">
    <property type="entry name" value="Ap4A_hydrolase"/>
</dbReference>
<reference evidence="2 3" key="1">
    <citation type="submission" date="2022-10" db="EMBL/GenBank/DDBJ databases">
        <title>Comparative genomic analysis of Cohnella hashimotonis sp. nov., isolated from the International Space Station.</title>
        <authorList>
            <person name="Simpson A."/>
            <person name="Venkateswaran K."/>
        </authorList>
    </citation>
    <scope>NUCLEOTIDE SEQUENCE [LARGE SCALE GENOMIC DNA]</scope>
    <source>
        <strain evidence="2 3">DSM 18997</strain>
    </source>
</reference>
<dbReference type="PANTHER" id="PTHR42850">
    <property type="entry name" value="METALLOPHOSPHOESTERASE"/>
    <property type="match status" value="1"/>
</dbReference>
<dbReference type="GO" id="GO:0008803">
    <property type="term" value="F:bis(5'-nucleosyl)-tetraphosphatase (symmetrical) activity"/>
    <property type="evidence" value="ECO:0007669"/>
    <property type="project" value="TreeGrafter"/>
</dbReference>
<protein>
    <submittedName>
        <fullName evidence="2">Metallophosphoesterase</fullName>
    </submittedName>
</protein>
<name>A0A9X4KG92_9BACL</name>
<dbReference type="SUPFAM" id="SSF56300">
    <property type="entry name" value="Metallo-dependent phosphatases"/>
    <property type="match status" value="1"/>
</dbReference>
<comment type="caution">
    <text evidence="2">The sequence shown here is derived from an EMBL/GenBank/DDBJ whole genome shotgun (WGS) entry which is preliminary data.</text>
</comment>
<organism evidence="2 3">
    <name type="scientific">Cohnella ginsengisoli</name>
    <dbReference type="NCBI Taxonomy" id="425004"/>
    <lineage>
        <taxon>Bacteria</taxon>
        <taxon>Bacillati</taxon>
        <taxon>Bacillota</taxon>
        <taxon>Bacilli</taxon>
        <taxon>Bacillales</taxon>
        <taxon>Paenibacillaceae</taxon>
        <taxon>Cohnella</taxon>
    </lineage>
</organism>
<dbReference type="PANTHER" id="PTHR42850:SF4">
    <property type="entry name" value="ZINC-DEPENDENT ENDOPOLYPHOSPHATASE"/>
    <property type="match status" value="1"/>
</dbReference>
<dbReference type="GO" id="GO:0110154">
    <property type="term" value="P:RNA decapping"/>
    <property type="evidence" value="ECO:0007669"/>
    <property type="project" value="TreeGrafter"/>
</dbReference>
<dbReference type="EMBL" id="JAPDHZ010000003">
    <property type="protein sequence ID" value="MDG0791413.1"/>
    <property type="molecule type" value="Genomic_DNA"/>
</dbReference>
<proteinExistence type="predicted"/>
<dbReference type="InterPro" id="IPR029052">
    <property type="entry name" value="Metallo-depent_PP-like"/>
</dbReference>
<dbReference type="GO" id="GO:0005737">
    <property type="term" value="C:cytoplasm"/>
    <property type="evidence" value="ECO:0007669"/>
    <property type="project" value="TreeGrafter"/>
</dbReference>
<dbReference type="AlphaFoldDB" id="A0A9X4KG92"/>
<dbReference type="InterPro" id="IPR004843">
    <property type="entry name" value="Calcineurin-like_PHP"/>
</dbReference>